<evidence type="ECO:0000256" key="6">
    <source>
        <dbReference type="ARBA" id="ARBA00022989"/>
    </source>
</evidence>
<evidence type="ECO:0000256" key="11">
    <source>
        <dbReference type="PROSITE-ProRule" id="PRU00282"/>
    </source>
</evidence>
<dbReference type="PRINTS" id="PR00926">
    <property type="entry name" value="MITOCARRIER"/>
</dbReference>
<dbReference type="PANTHER" id="PTHR46181">
    <property type="entry name" value="MITOCHONDRIAL GLYCINE TRANSPORTER"/>
    <property type="match status" value="1"/>
</dbReference>
<keyword evidence="5 10" id="KW-0999">Mitochondrion inner membrane</keyword>
<name>A0A1Y2IKR4_TRAC3</name>
<evidence type="ECO:0000256" key="5">
    <source>
        <dbReference type="ARBA" id="ARBA00022792"/>
    </source>
</evidence>
<feature type="repeat" description="Solcar" evidence="11">
    <location>
        <begin position="225"/>
        <end position="310"/>
    </location>
</feature>
<keyword evidence="3 10" id="KW-0812">Transmembrane</keyword>
<keyword evidence="2 10" id="KW-0813">Transport</keyword>
<dbReference type="EMBL" id="KZ084109">
    <property type="protein sequence ID" value="OSD01728.1"/>
    <property type="molecule type" value="Genomic_DNA"/>
</dbReference>
<dbReference type="InterPro" id="IPR002067">
    <property type="entry name" value="MCP"/>
</dbReference>
<keyword evidence="13" id="KW-1185">Reference proteome</keyword>
<evidence type="ECO:0000256" key="4">
    <source>
        <dbReference type="ARBA" id="ARBA00022737"/>
    </source>
</evidence>
<dbReference type="PROSITE" id="PS50920">
    <property type="entry name" value="SOLCAR"/>
    <property type="match status" value="3"/>
</dbReference>
<feature type="repeat" description="Solcar" evidence="11">
    <location>
        <begin position="2"/>
        <end position="97"/>
    </location>
</feature>
<sequence length="314" mass="33910">MSNVSQHLLSGALSGFASTIILQPFDLLKTRIQQPDHLNKLKHSPLSPQSTLIFRTARDIVNTDGFRGLWRGTAASLLRNVPGVALYFTGLNQFRAFLATAPYFAPLRAPTASYSSSTLPKLTAQGNLLAGAVTRVAVGFVLNPFSVLKARYESSYYSYNSLPQAFMGIMRSGPSEIFRGAIASSLRDAPYAGIFVVFYEHIKGTLSRTVSSTSNSTTIPIPISTSTAVNSVSAAAAGALATLATQPFDVLKTKMQVRSETKYRGLLSTVLAIWRQRGIPGFFDGATLRMSRKIFSSAIGWAVYEGVLIAIRSP</sequence>
<organism evidence="12 13">
    <name type="scientific">Trametes coccinea (strain BRFM310)</name>
    <name type="common">Pycnoporus coccineus</name>
    <dbReference type="NCBI Taxonomy" id="1353009"/>
    <lineage>
        <taxon>Eukaryota</taxon>
        <taxon>Fungi</taxon>
        <taxon>Dikarya</taxon>
        <taxon>Basidiomycota</taxon>
        <taxon>Agaricomycotina</taxon>
        <taxon>Agaricomycetes</taxon>
        <taxon>Polyporales</taxon>
        <taxon>Polyporaceae</taxon>
        <taxon>Trametes</taxon>
    </lineage>
</organism>
<evidence type="ECO:0000256" key="8">
    <source>
        <dbReference type="ARBA" id="ARBA00023136"/>
    </source>
</evidence>
<dbReference type="PANTHER" id="PTHR46181:SF3">
    <property type="entry name" value="MITOCHONDRIAL GLYCINE TRANSPORTER"/>
    <property type="match status" value="1"/>
</dbReference>
<evidence type="ECO:0000256" key="9">
    <source>
        <dbReference type="ARBA" id="ARBA00034060"/>
    </source>
</evidence>
<comment type="subcellular location">
    <subcellularLocation>
        <location evidence="10">Mitochondrion inner membrane</location>
        <topology evidence="10">Multi-pass membrane protein</topology>
    </subcellularLocation>
    <subcellularLocation>
        <location evidence="1">Mitochondrion membrane</location>
        <topology evidence="1">Multi-pass membrane protein</topology>
    </subcellularLocation>
</comment>
<evidence type="ECO:0000313" key="12">
    <source>
        <dbReference type="EMBL" id="OSD01728.1"/>
    </source>
</evidence>
<keyword evidence="6 10" id="KW-1133">Transmembrane helix</keyword>
<proteinExistence type="inferred from homology"/>
<dbReference type="InterPro" id="IPR018108">
    <property type="entry name" value="MCP_transmembrane"/>
</dbReference>
<dbReference type="InterPro" id="IPR030847">
    <property type="entry name" value="Hem25/SLC25A38"/>
</dbReference>
<dbReference type="InterPro" id="IPR023395">
    <property type="entry name" value="MCP_dom_sf"/>
</dbReference>
<evidence type="ECO:0000256" key="7">
    <source>
        <dbReference type="ARBA" id="ARBA00023128"/>
    </source>
</evidence>
<dbReference type="SUPFAM" id="SSF103506">
    <property type="entry name" value="Mitochondrial carrier"/>
    <property type="match status" value="1"/>
</dbReference>
<gene>
    <name evidence="12" type="ORF">PYCCODRAFT_1411946</name>
</gene>
<comment type="catalytic activity">
    <reaction evidence="9 10">
        <text>glycine(in) = glycine(out)</text>
        <dbReference type="Rhea" id="RHEA:70715"/>
        <dbReference type="ChEBI" id="CHEBI:57305"/>
    </reaction>
</comment>
<protein>
    <recommendedName>
        <fullName evidence="10">Mitochondrial glycine transporter</fullName>
    </recommendedName>
    <alternativeName>
        <fullName evidence="10">Solute carrier family 25 member 38 homolog</fullName>
    </alternativeName>
</protein>
<keyword evidence="8 10" id="KW-0472">Membrane</keyword>
<dbReference type="GO" id="GO:1904983">
    <property type="term" value="P:glycine import into mitochondrion"/>
    <property type="evidence" value="ECO:0007669"/>
    <property type="project" value="UniProtKB-UniRule"/>
</dbReference>
<evidence type="ECO:0000256" key="3">
    <source>
        <dbReference type="ARBA" id="ARBA00022692"/>
    </source>
</evidence>
<evidence type="ECO:0000256" key="2">
    <source>
        <dbReference type="ARBA" id="ARBA00022448"/>
    </source>
</evidence>
<reference evidence="12 13" key="1">
    <citation type="journal article" date="2015" name="Biotechnol. Biofuels">
        <title>Enhanced degradation of softwood versus hardwood by the white-rot fungus Pycnoporus coccineus.</title>
        <authorList>
            <person name="Couturier M."/>
            <person name="Navarro D."/>
            <person name="Chevret D."/>
            <person name="Henrissat B."/>
            <person name="Piumi F."/>
            <person name="Ruiz-Duenas F.J."/>
            <person name="Martinez A.T."/>
            <person name="Grigoriev I.V."/>
            <person name="Riley R."/>
            <person name="Lipzen A."/>
            <person name="Berrin J.G."/>
            <person name="Master E.R."/>
            <person name="Rosso M.N."/>
        </authorList>
    </citation>
    <scope>NUCLEOTIDE SEQUENCE [LARGE SCALE GENOMIC DNA]</scope>
    <source>
        <strain evidence="12 13">BRFM310</strain>
    </source>
</reference>
<accession>A0A1Y2IKR4</accession>
<dbReference type="HAMAP" id="MF_03064">
    <property type="entry name" value="SLC25A38"/>
    <property type="match status" value="1"/>
</dbReference>
<dbReference type="GO" id="GO:0015187">
    <property type="term" value="F:glycine transmembrane transporter activity"/>
    <property type="evidence" value="ECO:0007669"/>
    <property type="project" value="UniProtKB-UniRule"/>
</dbReference>
<dbReference type="Proteomes" id="UP000193067">
    <property type="component" value="Unassembled WGS sequence"/>
</dbReference>
<dbReference type="Gene3D" id="1.50.40.10">
    <property type="entry name" value="Mitochondrial carrier domain"/>
    <property type="match status" value="1"/>
</dbReference>
<evidence type="ECO:0000256" key="1">
    <source>
        <dbReference type="ARBA" id="ARBA00004225"/>
    </source>
</evidence>
<evidence type="ECO:0000313" key="13">
    <source>
        <dbReference type="Proteomes" id="UP000193067"/>
    </source>
</evidence>
<dbReference type="OrthoDB" id="1924968at2759"/>
<feature type="repeat" description="Solcar" evidence="11">
    <location>
        <begin position="122"/>
        <end position="205"/>
    </location>
</feature>
<comment type="function">
    <text evidence="10">Mitochondrial glycine transporter that imports glycine into the mitochondrial matrix. Plays an important role in providing glycine for the first enzymatic step in heme biosynthesis, the condensation of glycine with succinyl-CoA to produce 5-aminolevulinate (ALA) in the miochondrial matrix.</text>
</comment>
<dbReference type="STRING" id="1353009.A0A1Y2IKR4"/>
<keyword evidence="4 10" id="KW-0677">Repeat</keyword>
<evidence type="ECO:0000256" key="10">
    <source>
        <dbReference type="HAMAP-Rule" id="MF_03064"/>
    </source>
</evidence>
<keyword evidence="7 10" id="KW-0496">Mitochondrion</keyword>
<dbReference type="GO" id="GO:0005743">
    <property type="term" value="C:mitochondrial inner membrane"/>
    <property type="evidence" value="ECO:0007669"/>
    <property type="project" value="UniProtKB-SubCell"/>
</dbReference>
<comment type="similarity">
    <text evidence="10">Belongs to the mitochondrial carrier (TC 2.A.29) family. SLC25A38 subfamily.</text>
</comment>
<dbReference type="AlphaFoldDB" id="A0A1Y2IKR4"/>
<dbReference type="Pfam" id="PF00153">
    <property type="entry name" value="Mito_carr"/>
    <property type="match status" value="3"/>
</dbReference>